<dbReference type="GO" id="GO:0008381">
    <property type="term" value="F:mechanosensitive monoatomic ion channel activity"/>
    <property type="evidence" value="ECO:0007669"/>
    <property type="project" value="UniProtKB-UniRule"/>
</dbReference>
<keyword evidence="4 9" id="KW-0812">Transmembrane</keyword>
<keyword evidence="6 9" id="KW-0406">Ion transport</keyword>
<accession>A9KIC1</accession>
<evidence type="ECO:0000256" key="6">
    <source>
        <dbReference type="ARBA" id="ARBA00023065"/>
    </source>
</evidence>
<dbReference type="EMBL" id="CP000885">
    <property type="protein sequence ID" value="ABX42373.1"/>
    <property type="molecule type" value="Genomic_DNA"/>
</dbReference>
<comment type="function">
    <text evidence="9">Channel that opens in response to stretch forces in the membrane lipid bilayer. May participate in the regulation of osmotic pressure changes within the cell.</text>
</comment>
<dbReference type="STRING" id="357809.Cphy_2005"/>
<comment type="similarity">
    <text evidence="9">Belongs to the MscL family.</text>
</comment>
<dbReference type="OrthoDB" id="9810350at2"/>
<evidence type="ECO:0000256" key="4">
    <source>
        <dbReference type="ARBA" id="ARBA00022692"/>
    </source>
</evidence>
<dbReference type="RefSeq" id="WP_012200027.1">
    <property type="nucleotide sequence ID" value="NC_010001.1"/>
</dbReference>
<sequence length="147" mass="16571">MKKFLKEFREFALKGNVMNLAVGVIIGSAFQGIVTSLTDNILSPIIGLFTRQNFDSLQLNIFGITLRYGAFITALINFVIMAFVVFLLVKGMNRILSFDDKRKKVEVKPTEKDCPYCMTKININASRCPHCTSQLETIAINEEDIAR</sequence>
<evidence type="ECO:0000256" key="2">
    <source>
        <dbReference type="ARBA" id="ARBA00022448"/>
    </source>
</evidence>
<dbReference type="NCBIfam" id="TIGR00220">
    <property type="entry name" value="mscL"/>
    <property type="match status" value="1"/>
</dbReference>
<comment type="subcellular location">
    <subcellularLocation>
        <location evidence="9">Cell membrane</location>
        <topology evidence="9">Multi-pass membrane protein</topology>
    </subcellularLocation>
    <subcellularLocation>
        <location evidence="1">Membrane</location>
        <topology evidence="1">Multi-pass membrane protein</topology>
    </subcellularLocation>
</comment>
<keyword evidence="3 9" id="KW-1003">Cell membrane</keyword>
<keyword evidence="7 9" id="KW-0472">Membrane</keyword>
<comment type="subunit">
    <text evidence="9">Homopentamer.</text>
</comment>
<dbReference type="Pfam" id="PF01741">
    <property type="entry name" value="MscL"/>
    <property type="match status" value="1"/>
</dbReference>
<keyword evidence="2 9" id="KW-0813">Transport</keyword>
<evidence type="ECO:0000256" key="7">
    <source>
        <dbReference type="ARBA" id="ARBA00023136"/>
    </source>
</evidence>
<dbReference type="eggNOG" id="COG1970">
    <property type="taxonomic scope" value="Bacteria"/>
</dbReference>
<dbReference type="Proteomes" id="UP000000370">
    <property type="component" value="Chromosome"/>
</dbReference>
<dbReference type="InterPro" id="IPR036019">
    <property type="entry name" value="MscL_channel"/>
</dbReference>
<evidence type="ECO:0000313" key="10">
    <source>
        <dbReference type="EMBL" id="ABX42373.1"/>
    </source>
</evidence>
<reference evidence="11" key="1">
    <citation type="submission" date="2007-11" db="EMBL/GenBank/DDBJ databases">
        <title>Complete genome sequence of Clostridium phytofermentans ISDg.</title>
        <authorList>
            <person name="Leschine S.B."/>
            <person name="Warnick T.A."/>
            <person name="Blanchard J.L."/>
            <person name="Schnell D.J."/>
            <person name="Petit E.L."/>
            <person name="LaTouf W.G."/>
            <person name="Copeland A."/>
            <person name="Lucas S."/>
            <person name="Lapidus A."/>
            <person name="Barry K."/>
            <person name="Glavina del Rio T."/>
            <person name="Dalin E."/>
            <person name="Tice H."/>
            <person name="Pitluck S."/>
            <person name="Kiss H."/>
            <person name="Brettin T."/>
            <person name="Bruce D."/>
            <person name="Detter J.C."/>
            <person name="Han C."/>
            <person name="Kuske C."/>
            <person name="Schmutz J."/>
            <person name="Larimer F."/>
            <person name="Land M."/>
            <person name="Hauser L."/>
            <person name="Kyrpides N."/>
            <person name="Kim E.A."/>
            <person name="Richardson P."/>
        </authorList>
    </citation>
    <scope>NUCLEOTIDE SEQUENCE [LARGE SCALE GENOMIC DNA]</scope>
    <source>
        <strain evidence="11">ATCC 700394 / DSM 18823 / ISDg</strain>
    </source>
</reference>
<keyword evidence="11" id="KW-1185">Reference proteome</keyword>
<dbReference type="InterPro" id="IPR001185">
    <property type="entry name" value="MS_channel"/>
</dbReference>
<name>A9KIC1_LACP7</name>
<evidence type="ECO:0000256" key="8">
    <source>
        <dbReference type="ARBA" id="ARBA00023303"/>
    </source>
</evidence>
<dbReference type="InterPro" id="IPR037673">
    <property type="entry name" value="MSC/AndL"/>
</dbReference>
<organism evidence="10 11">
    <name type="scientific">Lachnoclostridium phytofermentans (strain ATCC 700394 / DSM 18823 / ISDg)</name>
    <name type="common">Clostridium phytofermentans</name>
    <dbReference type="NCBI Taxonomy" id="357809"/>
    <lineage>
        <taxon>Bacteria</taxon>
        <taxon>Bacillati</taxon>
        <taxon>Bacillota</taxon>
        <taxon>Clostridia</taxon>
        <taxon>Lachnospirales</taxon>
        <taxon>Lachnospiraceae</taxon>
    </lineage>
</organism>
<gene>
    <name evidence="9" type="primary">mscL</name>
    <name evidence="10" type="ordered locus">Cphy_2005</name>
</gene>
<keyword evidence="5 9" id="KW-1133">Transmembrane helix</keyword>
<keyword evidence="8 9" id="KW-0407">Ion channel</keyword>
<protein>
    <recommendedName>
        <fullName evidence="9">Large-conductance mechanosensitive channel</fullName>
    </recommendedName>
</protein>
<dbReference type="PANTHER" id="PTHR30266">
    <property type="entry name" value="MECHANOSENSITIVE CHANNEL MSCL"/>
    <property type="match status" value="1"/>
</dbReference>
<dbReference type="Gene3D" id="1.10.1200.120">
    <property type="entry name" value="Large-conductance mechanosensitive channel, MscL, domain 1"/>
    <property type="match status" value="1"/>
</dbReference>
<evidence type="ECO:0000256" key="9">
    <source>
        <dbReference type="HAMAP-Rule" id="MF_00115"/>
    </source>
</evidence>
<dbReference type="HAMAP" id="MF_00115">
    <property type="entry name" value="MscL"/>
    <property type="match status" value="1"/>
</dbReference>
<dbReference type="GO" id="GO:0005886">
    <property type="term" value="C:plasma membrane"/>
    <property type="evidence" value="ECO:0007669"/>
    <property type="project" value="UniProtKB-SubCell"/>
</dbReference>
<dbReference type="HOGENOM" id="CLU_095787_2_3_9"/>
<dbReference type="AlphaFoldDB" id="A9KIC1"/>
<dbReference type="KEGG" id="cpy:Cphy_2005"/>
<feature type="transmembrane region" description="Helical" evidence="9">
    <location>
        <begin position="66"/>
        <end position="89"/>
    </location>
</feature>
<proteinExistence type="inferred from homology"/>
<dbReference type="PRINTS" id="PR01264">
    <property type="entry name" value="MECHCHANNEL"/>
</dbReference>
<feature type="transmembrane region" description="Helical" evidence="9">
    <location>
        <begin position="20"/>
        <end position="46"/>
    </location>
</feature>
<evidence type="ECO:0000256" key="3">
    <source>
        <dbReference type="ARBA" id="ARBA00022475"/>
    </source>
</evidence>
<dbReference type="PANTHER" id="PTHR30266:SF2">
    <property type="entry name" value="LARGE-CONDUCTANCE MECHANOSENSITIVE CHANNEL"/>
    <property type="match status" value="1"/>
</dbReference>
<evidence type="ECO:0000256" key="1">
    <source>
        <dbReference type="ARBA" id="ARBA00004141"/>
    </source>
</evidence>
<evidence type="ECO:0000313" key="11">
    <source>
        <dbReference type="Proteomes" id="UP000000370"/>
    </source>
</evidence>
<dbReference type="SUPFAM" id="SSF81330">
    <property type="entry name" value="Gated mechanosensitive channel"/>
    <property type="match status" value="1"/>
</dbReference>
<evidence type="ECO:0000256" key="5">
    <source>
        <dbReference type="ARBA" id="ARBA00022989"/>
    </source>
</evidence>